<sequence>MKKDMQEHDYTFDTVEAIVKFQRFIYLQKIAIIKKGITKNQLDQFKNVTGLHYSVIAKLMNITERYLHKKKGHDRFRPQMSDAIIALIDLYGYGYDHFNDPPTFNQWIKTGCPEKKYVPPLTYCDTIPGKEEVKREIFRIAHKEPTLYQWVKAGEA</sequence>
<evidence type="ECO:0000313" key="2">
    <source>
        <dbReference type="Proteomes" id="UP000279089"/>
    </source>
</evidence>
<dbReference type="OrthoDB" id="5770459at2"/>
<name>A0A3N4M6R9_9BACT</name>
<gene>
    <name evidence="1" type="ORF">EG028_21050</name>
</gene>
<proteinExistence type="predicted"/>
<comment type="caution">
    <text evidence="1">The sequence shown here is derived from an EMBL/GenBank/DDBJ whole genome shotgun (WGS) entry which is preliminary data.</text>
</comment>
<dbReference type="AlphaFoldDB" id="A0A3N4M6R9"/>
<dbReference type="EMBL" id="RMBX01000012">
    <property type="protein sequence ID" value="RPD39104.1"/>
    <property type="molecule type" value="Genomic_DNA"/>
</dbReference>
<protein>
    <submittedName>
        <fullName evidence="1">Uncharacterized protein</fullName>
    </submittedName>
</protein>
<dbReference type="Proteomes" id="UP000279089">
    <property type="component" value="Unassembled WGS sequence"/>
</dbReference>
<keyword evidence="2" id="KW-1185">Reference proteome</keyword>
<organism evidence="1 2">
    <name type="scientific">Chitinophaga barathri</name>
    <dbReference type="NCBI Taxonomy" id="1647451"/>
    <lineage>
        <taxon>Bacteria</taxon>
        <taxon>Pseudomonadati</taxon>
        <taxon>Bacteroidota</taxon>
        <taxon>Chitinophagia</taxon>
        <taxon>Chitinophagales</taxon>
        <taxon>Chitinophagaceae</taxon>
        <taxon>Chitinophaga</taxon>
    </lineage>
</organism>
<reference evidence="2" key="1">
    <citation type="submission" date="2018-11" db="EMBL/GenBank/DDBJ databases">
        <title>Chitinophaga lutea sp.nov., isolate from arsenic contaminated soil.</title>
        <authorList>
            <person name="Zong Y."/>
        </authorList>
    </citation>
    <scope>NUCLEOTIDE SEQUENCE [LARGE SCALE GENOMIC DNA]</scope>
    <source>
        <strain evidence="2">YLT18</strain>
    </source>
</reference>
<accession>A0A3N4M6R9</accession>
<dbReference type="RefSeq" id="WP_120518255.1">
    <property type="nucleotide sequence ID" value="NZ_QXZY01000012.1"/>
</dbReference>
<evidence type="ECO:0000313" key="1">
    <source>
        <dbReference type="EMBL" id="RPD39104.1"/>
    </source>
</evidence>